<dbReference type="EMBL" id="MCRJ01000038">
    <property type="protein sequence ID" value="ODN70819.1"/>
    <property type="molecule type" value="Genomic_DNA"/>
</dbReference>
<dbReference type="GO" id="GO:0006355">
    <property type="term" value="P:regulation of DNA-templated transcription"/>
    <property type="evidence" value="ECO:0007669"/>
    <property type="project" value="InterPro"/>
</dbReference>
<dbReference type="Proteomes" id="UP000094622">
    <property type="component" value="Unassembled WGS sequence"/>
</dbReference>
<dbReference type="SUPFAM" id="SSF48452">
    <property type="entry name" value="TPR-like"/>
    <property type="match status" value="1"/>
</dbReference>
<dbReference type="InterPro" id="IPR011990">
    <property type="entry name" value="TPR-like_helical_dom_sf"/>
</dbReference>
<dbReference type="InterPro" id="IPR016032">
    <property type="entry name" value="Sig_transdc_resp-reg_C-effctor"/>
</dbReference>
<comment type="caution">
    <text evidence="3">The sequence shown here is derived from an EMBL/GenBank/DDBJ whole genome shotgun (WGS) entry which is preliminary data.</text>
</comment>
<dbReference type="GO" id="GO:0003677">
    <property type="term" value="F:DNA binding"/>
    <property type="evidence" value="ECO:0007669"/>
    <property type="project" value="InterPro"/>
</dbReference>
<dbReference type="SMART" id="SM01043">
    <property type="entry name" value="BTAD"/>
    <property type="match status" value="1"/>
</dbReference>
<dbReference type="OrthoDB" id="7888886at2"/>
<protein>
    <submittedName>
        <fullName evidence="3">Bacterial transcriptional activator domain protein</fullName>
    </submittedName>
</protein>
<dbReference type="Gene3D" id="1.25.40.10">
    <property type="entry name" value="Tetratricopeptide repeat domain"/>
    <property type="match status" value="1"/>
</dbReference>
<dbReference type="AlphaFoldDB" id="A0A1E3H3B9"/>
<dbReference type="PANTHER" id="PTHR35807">
    <property type="entry name" value="TRANSCRIPTIONAL REGULATOR REDD-RELATED"/>
    <property type="match status" value="1"/>
</dbReference>
<evidence type="ECO:0000313" key="3">
    <source>
        <dbReference type="EMBL" id="ODN70819.1"/>
    </source>
</evidence>
<dbReference type="Pfam" id="PF03704">
    <property type="entry name" value="BTAD"/>
    <property type="match status" value="1"/>
</dbReference>
<dbReference type="InterPro" id="IPR036388">
    <property type="entry name" value="WH-like_DNA-bd_sf"/>
</dbReference>
<evidence type="ECO:0000259" key="2">
    <source>
        <dbReference type="SMART" id="SM01043"/>
    </source>
</evidence>
<dbReference type="InterPro" id="IPR005158">
    <property type="entry name" value="BTAD"/>
</dbReference>
<feature type="domain" description="Bacterial transcriptional activator" evidence="2">
    <location>
        <begin position="122"/>
        <end position="258"/>
    </location>
</feature>
<sequence>MGGPGRARGPGAEVGEDQGGAEPPICRIELIGEPRLRIGDRLVALKNRKAMAMLGLLAFSPSNVLSRERIIGLLWSERPAEQARGALRQTLYDLKQSMAGALDAVLVVERSEIRLQPASFSVDLIDLQEALSSAPQPPAGIGWGGLADSLFAGFDDLDPAFQIWLSVLRQSQGERMLAQFERRLAAAGDGESLRAWALALQEADPTNEYACRRLMESDAARGDLGSAIRRYGMLWDLLDEEYGAEPSNETQALAIRLKSATPEVRPEPARAASGPVKIFVLGFEAYGIDPQMRYLTEGFRRDFLATLLPFRDWVIIEPSDPKQAISEPDAMCLKAPPIRTGRRCVSP</sequence>
<proteinExistence type="predicted"/>
<name>A0A1E3H3B9_9HYPH</name>
<keyword evidence="4" id="KW-1185">Reference proteome</keyword>
<accession>A0A1E3H3B9</accession>
<reference evidence="3 4" key="1">
    <citation type="submission" date="2016-07" db="EMBL/GenBank/DDBJ databases">
        <title>Draft Genome Sequence of Methylobrevis pamukkalensis PK2.</title>
        <authorList>
            <person name="Vasilenko O.V."/>
            <person name="Doronina N.V."/>
            <person name="Shmareva M.N."/>
            <person name="Tarlachkov S.V."/>
            <person name="Mustakhimov I."/>
            <person name="Trotsenko Y.A."/>
        </authorList>
    </citation>
    <scope>NUCLEOTIDE SEQUENCE [LARGE SCALE GENOMIC DNA]</scope>
    <source>
        <strain evidence="3 4">PK2</strain>
    </source>
</reference>
<gene>
    <name evidence="3" type="ORF">A6302_01866</name>
</gene>
<feature type="region of interest" description="Disordered" evidence="1">
    <location>
        <begin position="1"/>
        <end position="21"/>
    </location>
</feature>
<evidence type="ECO:0000256" key="1">
    <source>
        <dbReference type="SAM" id="MobiDB-lite"/>
    </source>
</evidence>
<dbReference type="Gene3D" id="1.10.10.10">
    <property type="entry name" value="Winged helix-like DNA-binding domain superfamily/Winged helix DNA-binding domain"/>
    <property type="match status" value="1"/>
</dbReference>
<dbReference type="SUPFAM" id="SSF46894">
    <property type="entry name" value="C-terminal effector domain of the bipartite response regulators"/>
    <property type="match status" value="1"/>
</dbReference>
<evidence type="ECO:0000313" key="4">
    <source>
        <dbReference type="Proteomes" id="UP000094622"/>
    </source>
</evidence>
<organism evidence="3 4">
    <name type="scientific">Methylobrevis pamukkalensis</name>
    <dbReference type="NCBI Taxonomy" id="1439726"/>
    <lineage>
        <taxon>Bacteria</taxon>
        <taxon>Pseudomonadati</taxon>
        <taxon>Pseudomonadota</taxon>
        <taxon>Alphaproteobacteria</taxon>
        <taxon>Hyphomicrobiales</taxon>
        <taxon>Pleomorphomonadaceae</taxon>
        <taxon>Methylobrevis</taxon>
    </lineage>
</organism>
<dbReference type="InterPro" id="IPR051677">
    <property type="entry name" value="AfsR-DnrI-RedD_regulator"/>
</dbReference>